<accession>A0A0D9Z6D0</accession>
<dbReference type="Gramene" id="OGLUM03G15190.1">
    <property type="protein sequence ID" value="OGLUM03G15190.1"/>
    <property type="gene ID" value="OGLUM03G15190"/>
</dbReference>
<sequence length="192" mass="21158">MGGSLVSMLRWPPDLGVPSLAALLPSSAAGHYAGAPALRGWHWQHWWPERLGSAVRRWPELVQDFSPVVDAVLWGLVTAIESVALFSMLNSSDEASPSSPAHALLPIDGDDPHGADGRDRERKEMKELTCGSRRWESVTWSLLSLTCQDCKLQRRSRSLTPFGWLVRSREEFTARGVPSVPCTTNPFSARVG</sequence>
<dbReference type="PANTHER" id="PTHR33726">
    <property type="entry name" value="TRANSMEMBRANE PROTEIN"/>
    <property type="match status" value="1"/>
</dbReference>
<evidence type="ECO:0000256" key="1">
    <source>
        <dbReference type="SAM" id="MobiDB-lite"/>
    </source>
</evidence>
<protein>
    <submittedName>
        <fullName evidence="2">Uncharacterized protein</fullName>
    </submittedName>
</protein>
<dbReference type="Proteomes" id="UP000026961">
    <property type="component" value="Chromosome 3"/>
</dbReference>
<name>A0A0D9Z6D0_9ORYZ</name>
<feature type="region of interest" description="Disordered" evidence="1">
    <location>
        <begin position="97"/>
        <end position="125"/>
    </location>
</feature>
<evidence type="ECO:0000313" key="3">
    <source>
        <dbReference type="Proteomes" id="UP000026961"/>
    </source>
</evidence>
<proteinExistence type="predicted"/>
<dbReference type="AlphaFoldDB" id="A0A0D9Z6D0"/>
<dbReference type="EnsemblPlants" id="OGLUM03G15190.1">
    <property type="protein sequence ID" value="OGLUM03G15190.1"/>
    <property type="gene ID" value="OGLUM03G15190"/>
</dbReference>
<feature type="compositionally biased region" description="Basic and acidic residues" evidence="1">
    <location>
        <begin position="110"/>
        <end position="125"/>
    </location>
</feature>
<keyword evidence="3" id="KW-1185">Reference proteome</keyword>
<dbReference type="HOGENOM" id="CLU_1417164_0_0_1"/>
<evidence type="ECO:0000313" key="2">
    <source>
        <dbReference type="EnsemblPlants" id="OGLUM03G15190.1"/>
    </source>
</evidence>
<dbReference type="PANTHER" id="PTHR33726:SF19">
    <property type="entry name" value="OS03G0313800 PROTEIN"/>
    <property type="match status" value="1"/>
</dbReference>
<organism evidence="2">
    <name type="scientific">Oryza glumipatula</name>
    <dbReference type="NCBI Taxonomy" id="40148"/>
    <lineage>
        <taxon>Eukaryota</taxon>
        <taxon>Viridiplantae</taxon>
        <taxon>Streptophyta</taxon>
        <taxon>Embryophyta</taxon>
        <taxon>Tracheophyta</taxon>
        <taxon>Spermatophyta</taxon>
        <taxon>Magnoliopsida</taxon>
        <taxon>Liliopsida</taxon>
        <taxon>Poales</taxon>
        <taxon>Poaceae</taxon>
        <taxon>BOP clade</taxon>
        <taxon>Oryzoideae</taxon>
        <taxon>Oryzeae</taxon>
        <taxon>Oryzinae</taxon>
        <taxon>Oryza</taxon>
    </lineage>
</organism>
<reference evidence="2" key="1">
    <citation type="submission" date="2015-04" db="UniProtKB">
        <authorList>
            <consortium name="EnsemblPlants"/>
        </authorList>
    </citation>
    <scope>IDENTIFICATION</scope>
</reference>
<reference evidence="2" key="2">
    <citation type="submission" date="2018-05" db="EMBL/GenBank/DDBJ databases">
        <title>OgluRS3 (Oryza glumaepatula Reference Sequence Version 3).</title>
        <authorList>
            <person name="Zhang J."/>
            <person name="Kudrna D."/>
            <person name="Lee S."/>
            <person name="Talag J."/>
            <person name="Welchert J."/>
            <person name="Wing R.A."/>
        </authorList>
    </citation>
    <scope>NUCLEOTIDE SEQUENCE [LARGE SCALE GENOMIC DNA]</scope>
</reference>